<reference evidence="5 6" key="1">
    <citation type="journal article" date="2021" name="Hortic Res">
        <title>Chromosome-scale assembly of the Dendrobium chrysotoxum genome enhances the understanding of orchid evolution.</title>
        <authorList>
            <person name="Zhang Y."/>
            <person name="Zhang G.Q."/>
            <person name="Zhang D."/>
            <person name="Liu X.D."/>
            <person name="Xu X.Y."/>
            <person name="Sun W.H."/>
            <person name="Yu X."/>
            <person name="Zhu X."/>
            <person name="Wang Z.W."/>
            <person name="Zhao X."/>
            <person name="Zhong W.Y."/>
            <person name="Chen H."/>
            <person name="Yin W.L."/>
            <person name="Huang T."/>
            <person name="Niu S.C."/>
            <person name="Liu Z.J."/>
        </authorList>
    </citation>
    <scope>NUCLEOTIDE SEQUENCE [LARGE SCALE GENOMIC DNA]</scope>
    <source>
        <strain evidence="5">Lindl</strain>
    </source>
</reference>
<proteinExistence type="inferred from homology"/>
<evidence type="ECO:0000256" key="3">
    <source>
        <dbReference type="ARBA" id="ARBA00022801"/>
    </source>
</evidence>
<evidence type="ECO:0000256" key="1">
    <source>
        <dbReference type="ARBA" id="ARBA00005234"/>
    </source>
</evidence>
<feature type="domain" description="Ubiquitin-like protease family profile" evidence="4">
    <location>
        <begin position="14"/>
        <end position="71"/>
    </location>
</feature>
<gene>
    <name evidence="5" type="ORF">IEQ34_010873</name>
</gene>
<sequence length="82" mass="9983">MILYPIQNIRKYVMKLLNICMKTKKEPFEASNDVDCGIFVCKYMEKVIIRKKTDWASFKDWQKYMLKFRVELEYALFLTTKI</sequence>
<dbReference type="Proteomes" id="UP000775213">
    <property type="component" value="Unassembled WGS sequence"/>
</dbReference>
<accession>A0AAV7GVV1</accession>
<dbReference type="InterPro" id="IPR038765">
    <property type="entry name" value="Papain-like_cys_pep_sf"/>
</dbReference>
<dbReference type="Pfam" id="PF02902">
    <property type="entry name" value="Peptidase_C48"/>
    <property type="match status" value="1"/>
</dbReference>
<comment type="caution">
    <text evidence="5">The sequence shown here is derived from an EMBL/GenBank/DDBJ whole genome shotgun (WGS) entry which is preliminary data.</text>
</comment>
<dbReference type="GO" id="GO:0008234">
    <property type="term" value="F:cysteine-type peptidase activity"/>
    <property type="evidence" value="ECO:0007669"/>
    <property type="project" value="InterPro"/>
</dbReference>
<dbReference type="Gene3D" id="3.40.395.10">
    <property type="entry name" value="Adenoviral Proteinase, Chain A"/>
    <property type="match status" value="1"/>
</dbReference>
<name>A0AAV7GVV1_DENCH</name>
<keyword evidence="3" id="KW-0378">Hydrolase</keyword>
<keyword evidence="6" id="KW-1185">Reference proteome</keyword>
<dbReference type="InterPro" id="IPR003653">
    <property type="entry name" value="Peptidase_C48_C"/>
</dbReference>
<dbReference type="EMBL" id="JAGFBR010000010">
    <property type="protein sequence ID" value="KAH0460210.1"/>
    <property type="molecule type" value="Genomic_DNA"/>
</dbReference>
<keyword evidence="2" id="KW-0645">Protease</keyword>
<organism evidence="5 6">
    <name type="scientific">Dendrobium chrysotoxum</name>
    <name type="common">Orchid</name>
    <dbReference type="NCBI Taxonomy" id="161865"/>
    <lineage>
        <taxon>Eukaryota</taxon>
        <taxon>Viridiplantae</taxon>
        <taxon>Streptophyta</taxon>
        <taxon>Embryophyta</taxon>
        <taxon>Tracheophyta</taxon>
        <taxon>Spermatophyta</taxon>
        <taxon>Magnoliopsida</taxon>
        <taxon>Liliopsida</taxon>
        <taxon>Asparagales</taxon>
        <taxon>Orchidaceae</taxon>
        <taxon>Epidendroideae</taxon>
        <taxon>Malaxideae</taxon>
        <taxon>Dendrobiinae</taxon>
        <taxon>Dendrobium</taxon>
    </lineage>
</organism>
<evidence type="ECO:0000259" key="4">
    <source>
        <dbReference type="Pfam" id="PF02902"/>
    </source>
</evidence>
<protein>
    <recommendedName>
        <fullName evidence="4">Ubiquitin-like protease family profile domain-containing protein</fullName>
    </recommendedName>
</protein>
<evidence type="ECO:0000256" key="2">
    <source>
        <dbReference type="ARBA" id="ARBA00022670"/>
    </source>
</evidence>
<evidence type="ECO:0000313" key="5">
    <source>
        <dbReference type="EMBL" id="KAH0460210.1"/>
    </source>
</evidence>
<evidence type="ECO:0000313" key="6">
    <source>
        <dbReference type="Proteomes" id="UP000775213"/>
    </source>
</evidence>
<comment type="similarity">
    <text evidence="1">Belongs to the peptidase C48 family.</text>
</comment>
<dbReference type="SUPFAM" id="SSF54001">
    <property type="entry name" value="Cysteine proteinases"/>
    <property type="match status" value="1"/>
</dbReference>
<dbReference type="AlphaFoldDB" id="A0AAV7GVV1"/>
<dbReference type="GO" id="GO:0006508">
    <property type="term" value="P:proteolysis"/>
    <property type="evidence" value="ECO:0007669"/>
    <property type="project" value="UniProtKB-KW"/>
</dbReference>